<dbReference type="Gene3D" id="4.10.240.10">
    <property type="entry name" value="Zn(2)-C6 fungal-type DNA-binding domain"/>
    <property type="match status" value="1"/>
</dbReference>
<keyword evidence="10" id="KW-1185">Reference proteome</keyword>
<dbReference type="CDD" id="cd00067">
    <property type="entry name" value="GAL4"/>
    <property type="match status" value="1"/>
</dbReference>
<feature type="domain" description="Zn(2)-C6 fungal-type" evidence="8">
    <location>
        <begin position="44"/>
        <end position="74"/>
    </location>
</feature>
<accession>A0AAW0CU89</accession>
<name>A0AAW0CU89_9AGAR</name>
<evidence type="ECO:0000256" key="5">
    <source>
        <dbReference type="ARBA" id="ARBA00023163"/>
    </source>
</evidence>
<evidence type="ECO:0000259" key="8">
    <source>
        <dbReference type="PROSITE" id="PS50048"/>
    </source>
</evidence>
<keyword evidence="3" id="KW-0805">Transcription regulation</keyword>
<dbReference type="SUPFAM" id="SSF57701">
    <property type="entry name" value="Zn2/Cys6 DNA-binding domain"/>
    <property type="match status" value="1"/>
</dbReference>
<reference evidence="9 10" key="1">
    <citation type="journal article" date="2024" name="J Genomics">
        <title>Draft genome sequencing and assembly of Favolaschia claudopus CIRM-BRFM 2984 isolated from oak limbs.</title>
        <authorList>
            <person name="Navarro D."/>
            <person name="Drula E."/>
            <person name="Chaduli D."/>
            <person name="Cazenave R."/>
            <person name="Ahrendt S."/>
            <person name="Wang J."/>
            <person name="Lipzen A."/>
            <person name="Daum C."/>
            <person name="Barry K."/>
            <person name="Grigoriev I.V."/>
            <person name="Favel A."/>
            <person name="Rosso M.N."/>
            <person name="Martin F."/>
        </authorList>
    </citation>
    <scope>NUCLEOTIDE SEQUENCE [LARGE SCALE GENOMIC DNA]</scope>
    <source>
        <strain evidence="9 10">CIRM-BRFM 2984</strain>
    </source>
</reference>
<evidence type="ECO:0000313" key="9">
    <source>
        <dbReference type="EMBL" id="KAK7041363.1"/>
    </source>
</evidence>
<evidence type="ECO:0000256" key="7">
    <source>
        <dbReference type="SAM" id="MobiDB-lite"/>
    </source>
</evidence>
<dbReference type="InterPro" id="IPR052360">
    <property type="entry name" value="Transcr_Regulatory_Proteins"/>
</dbReference>
<evidence type="ECO:0000313" key="10">
    <source>
        <dbReference type="Proteomes" id="UP001362999"/>
    </source>
</evidence>
<dbReference type="SMART" id="SM00066">
    <property type="entry name" value="GAL4"/>
    <property type="match status" value="1"/>
</dbReference>
<dbReference type="PROSITE" id="PS00463">
    <property type="entry name" value="ZN2_CY6_FUNGAL_1"/>
    <property type="match status" value="1"/>
</dbReference>
<keyword evidence="2" id="KW-0862">Zinc</keyword>
<dbReference type="PANTHER" id="PTHR36206:SF12">
    <property type="entry name" value="ASPERCRYPTIN BIOSYNTHESIS CLUSTER-SPECIFIC TRANSCRIPTION REGULATOR ATNN-RELATED"/>
    <property type="match status" value="1"/>
</dbReference>
<dbReference type="Pfam" id="PF00172">
    <property type="entry name" value="Zn_clus"/>
    <property type="match status" value="1"/>
</dbReference>
<evidence type="ECO:0000256" key="4">
    <source>
        <dbReference type="ARBA" id="ARBA00023125"/>
    </source>
</evidence>
<evidence type="ECO:0000256" key="3">
    <source>
        <dbReference type="ARBA" id="ARBA00023015"/>
    </source>
</evidence>
<evidence type="ECO:0000256" key="2">
    <source>
        <dbReference type="ARBA" id="ARBA00022833"/>
    </source>
</evidence>
<gene>
    <name evidence="9" type="ORF">R3P38DRAFT_3180064</name>
</gene>
<dbReference type="AlphaFoldDB" id="A0AAW0CU89"/>
<keyword evidence="5" id="KW-0804">Transcription</keyword>
<dbReference type="InterPro" id="IPR036864">
    <property type="entry name" value="Zn2-C6_fun-type_DNA-bd_sf"/>
</dbReference>
<comment type="caution">
    <text evidence="9">The sequence shown here is derived from an EMBL/GenBank/DDBJ whole genome shotgun (WGS) entry which is preliminary data.</text>
</comment>
<dbReference type="EMBL" id="JAWWNJ010000014">
    <property type="protein sequence ID" value="KAK7041363.1"/>
    <property type="molecule type" value="Genomic_DNA"/>
</dbReference>
<dbReference type="GO" id="GO:0008270">
    <property type="term" value="F:zinc ion binding"/>
    <property type="evidence" value="ECO:0007669"/>
    <property type="project" value="InterPro"/>
</dbReference>
<feature type="region of interest" description="Disordered" evidence="7">
    <location>
        <begin position="76"/>
        <end position="105"/>
    </location>
</feature>
<dbReference type="PANTHER" id="PTHR36206">
    <property type="entry name" value="ASPERCRYPTIN BIOSYNTHESIS CLUSTER-SPECIFIC TRANSCRIPTION REGULATOR ATNN-RELATED"/>
    <property type="match status" value="1"/>
</dbReference>
<protein>
    <recommendedName>
        <fullName evidence="8">Zn(2)-C6 fungal-type domain-containing protein</fullName>
    </recommendedName>
</protein>
<dbReference type="Proteomes" id="UP001362999">
    <property type="component" value="Unassembled WGS sequence"/>
</dbReference>
<dbReference type="GO" id="GO:0003677">
    <property type="term" value="F:DNA binding"/>
    <property type="evidence" value="ECO:0007669"/>
    <property type="project" value="UniProtKB-KW"/>
</dbReference>
<dbReference type="InterPro" id="IPR001138">
    <property type="entry name" value="Zn2Cys6_DnaBD"/>
</dbReference>
<evidence type="ECO:0000256" key="6">
    <source>
        <dbReference type="ARBA" id="ARBA00023242"/>
    </source>
</evidence>
<organism evidence="9 10">
    <name type="scientific">Favolaschia claudopus</name>
    <dbReference type="NCBI Taxonomy" id="2862362"/>
    <lineage>
        <taxon>Eukaryota</taxon>
        <taxon>Fungi</taxon>
        <taxon>Dikarya</taxon>
        <taxon>Basidiomycota</taxon>
        <taxon>Agaricomycotina</taxon>
        <taxon>Agaricomycetes</taxon>
        <taxon>Agaricomycetidae</taxon>
        <taxon>Agaricales</taxon>
        <taxon>Marasmiineae</taxon>
        <taxon>Mycenaceae</taxon>
        <taxon>Favolaschia</taxon>
    </lineage>
</organism>
<dbReference type="GO" id="GO:0000981">
    <property type="term" value="F:DNA-binding transcription factor activity, RNA polymerase II-specific"/>
    <property type="evidence" value="ECO:0007669"/>
    <property type="project" value="InterPro"/>
</dbReference>
<keyword evidence="1" id="KW-0479">Metal-binding</keyword>
<dbReference type="PROSITE" id="PS50048">
    <property type="entry name" value="ZN2_CY6_FUNGAL_2"/>
    <property type="match status" value="1"/>
</dbReference>
<feature type="compositionally biased region" description="Basic and acidic residues" evidence="7">
    <location>
        <begin position="90"/>
        <end position="105"/>
    </location>
</feature>
<proteinExistence type="predicted"/>
<sequence>MFYPDFAASSKFSVQMLGRKAEKQALSPGNSQSKRPTYTRSRTGCLTCRVKKIKCDEAKPNCMRCARGERDCAWPAASAPKEPPLVKHSRREDSAVRRGYRQDTSQHNEAIQLQLDILVTSKLSALLPSPLVYEHSNTLTMHPWLTTARINNSHLANGRSSDTNSHMQPAHTSISHLAHVYSSDASTTHHPVAQYQACPLTPHIGNSHPAYVHSSDTSMTHHLGMAAQYQATRLLSQNPWPTHM</sequence>
<evidence type="ECO:0000256" key="1">
    <source>
        <dbReference type="ARBA" id="ARBA00022723"/>
    </source>
</evidence>
<keyword evidence="4" id="KW-0238">DNA-binding</keyword>
<keyword evidence="6" id="KW-0539">Nucleus</keyword>